<sequence>MNNKNRLINTTLVGLVVMTLGLTTGRTAEAKTLDHSIESQSETQLVALKFKKFKKGHHGHKKFKKVKKGHHGHDKFHGKKKFIGHKKFHNVHRFR</sequence>
<reference evidence="2 3" key="1">
    <citation type="journal article" date="2018" name="Sci. Rep.">
        <title>A novel species of the marine cyanobacterium Acaryochloris with a unique pigment content and lifestyle.</title>
        <authorList>
            <person name="Partensky F."/>
            <person name="Six C."/>
            <person name="Ratin M."/>
            <person name="Garczarek L."/>
            <person name="Vaulot D."/>
            <person name="Probert I."/>
            <person name="Calteau A."/>
            <person name="Gourvil P."/>
            <person name="Marie D."/>
            <person name="Grebert T."/>
            <person name="Bouchier C."/>
            <person name="Le Panse S."/>
            <person name="Gachenot M."/>
            <person name="Rodriguez F."/>
            <person name="Garrido J.L."/>
        </authorList>
    </citation>
    <scope>NUCLEOTIDE SEQUENCE [LARGE SCALE GENOMIC DNA]</scope>
    <source>
        <strain evidence="2 3">RCC1774</strain>
    </source>
</reference>
<evidence type="ECO:0000313" key="3">
    <source>
        <dbReference type="Proteomes" id="UP000248857"/>
    </source>
</evidence>
<dbReference type="EMBL" id="PQWO01000028">
    <property type="protein sequence ID" value="PZD70789.1"/>
    <property type="molecule type" value="Genomic_DNA"/>
</dbReference>
<dbReference type="Proteomes" id="UP000248857">
    <property type="component" value="Unassembled WGS sequence"/>
</dbReference>
<accession>A0A2W1J915</accession>
<keyword evidence="3" id="KW-1185">Reference proteome</keyword>
<proteinExistence type="predicted"/>
<organism evidence="2 3">
    <name type="scientific">Acaryochloris thomasi RCC1774</name>
    <dbReference type="NCBI Taxonomy" id="1764569"/>
    <lineage>
        <taxon>Bacteria</taxon>
        <taxon>Bacillati</taxon>
        <taxon>Cyanobacteriota</taxon>
        <taxon>Cyanophyceae</taxon>
        <taxon>Acaryochloridales</taxon>
        <taxon>Acaryochloridaceae</taxon>
        <taxon>Acaryochloris</taxon>
        <taxon>Acaryochloris thomasi</taxon>
    </lineage>
</organism>
<protein>
    <submittedName>
        <fullName evidence="2">Uncharacterized protein</fullName>
    </submittedName>
</protein>
<name>A0A2W1J915_9CYAN</name>
<evidence type="ECO:0000313" key="2">
    <source>
        <dbReference type="EMBL" id="PZD70789.1"/>
    </source>
</evidence>
<comment type="caution">
    <text evidence="2">The sequence shown here is derived from an EMBL/GenBank/DDBJ whole genome shotgun (WGS) entry which is preliminary data.</text>
</comment>
<evidence type="ECO:0000256" key="1">
    <source>
        <dbReference type="SAM" id="MobiDB-lite"/>
    </source>
</evidence>
<feature type="region of interest" description="Disordered" evidence="1">
    <location>
        <begin position="57"/>
        <end position="81"/>
    </location>
</feature>
<dbReference type="AlphaFoldDB" id="A0A2W1J915"/>
<gene>
    <name evidence="2" type="ORF">C1752_09168</name>
</gene>
<dbReference type="RefSeq" id="WP_146242423.1">
    <property type="nucleotide sequence ID" value="NZ_CAWNWM010000028.1"/>
</dbReference>